<proteinExistence type="predicted"/>
<protein>
    <submittedName>
        <fullName evidence="3">Serine/threonine protein kinase</fullName>
    </submittedName>
</protein>
<dbReference type="SUPFAM" id="SSF144232">
    <property type="entry name" value="HIT/MYND zinc finger-like"/>
    <property type="match status" value="1"/>
</dbReference>
<dbReference type="SUPFAM" id="SSF56112">
    <property type="entry name" value="Protein kinase-like (PK-like)"/>
    <property type="match status" value="1"/>
</dbReference>
<dbReference type="InterPro" id="IPR011009">
    <property type="entry name" value="Kinase-like_dom_sf"/>
</dbReference>
<dbReference type="SMART" id="SM00220">
    <property type="entry name" value="S_TKc"/>
    <property type="match status" value="1"/>
</dbReference>
<dbReference type="SUPFAM" id="SSF48403">
    <property type="entry name" value="Ankyrin repeat"/>
    <property type="match status" value="1"/>
</dbReference>
<evidence type="ECO:0000313" key="3">
    <source>
        <dbReference type="EMBL" id="KAJ5110825.1"/>
    </source>
</evidence>
<feature type="repeat" description="ANK" evidence="1">
    <location>
        <begin position="800"/>
        <end position="832"/>
    </location>
</feature>
<keyword evidence="3" id="KW-0808">Transferase</keyword>
<reference evidence="3" key="1">
    <citation type="submission" date="2022-11" db="EMBL/GenBank/DDBJ databases">
        <authorList>
            <person name="Petersen C."/>
        </authorList>
    </citation>
    <scope>NUCLEOTIDE SEQUENCE</scope>
    <source>
        <strain evidence="3">IBT 30761</strain>
    </source>
</reference>
<dbReference type="GO" id="GO:0005524">
    <property type="term" value="F:ATP binding"/>
    <property type="evidence" value="ECO:0007669"/>
    <property type="project" value="InterPro"/>
</dbReference>
<dbReference type="InterPro" id="IPR002110">
    <property type="entry name" value="Ankyrin_rpt"/>
</dbReference>
<keyword evidence="3" id="KW-0723">Serine/threonine-protein kinase</keyword>
<dbReference type="GO" id="GO:0044773">
    <property type="term" value="P:mitotic DNA damage checkpoint signaling"/>
    <property type="evidence" value="ECO:0007669"/>
    <property type="project" value="TreeGrafter"/>
</dbReference>
<dbReference type="PANTHER" id="PTHR44167:SF24">
    <property type="entry name" value="SERINE_THREONINE-PROTEIN KINASE CHK2"/>
    <property type="match status" value="1"/>
</dbReference>
<accession>A0A9W9G377</accession>
<gene>
    <name evidence="3" type="ORF">N7532_001360</name>
</gene>
<dbReference type="GeneID" id="81352833"/>
<dbReference type="Proteomes" id="UP001149074">
    <property type="component" value="Unassembled WGS sequence"/>
</dbReference>
<dbReference type="PROSITE" id="PS50011">
    <property type="entry name" value="PROTEIN_KINASE_DOM"/>
    <property type="match status" value="1"/>
</dbReference>
<dbReference type="GO" id="GO:0005634">
    <property type="term" value="C:nucleus"/>
    <property type="evidence" value="ECO:0007669"/>
    <property type="project" value="TreeGrafter"/>
</dbReference>
<dbReference type="InterPro" id="IPR006597">
    <property type="entry name" value="Sel1-like"/>
</dbReference>
<dbReference type="Gene3D" id="6.10.140.2220">
    <property type="match status" value="1"/>
</dbReference>
<keyword evidence="4" id="KW-1185">Reference proteome</keyword>
<comment type="caution">
    <text evidence="3">The sequence shown here is derived from an EMBL/GenBank/DDBJ whole genome shotgun (WGS) entry which is preliminary data.</text>
</comment>
<reference evidence="3" key="2">
    <citation type="journal article" date="2023" name="IMA Fungus">
        <title>Comparative genomic study of the Penicillium genus elucidates a diverse pangenome and 15 lateral gene transfer events.</title>
        <authorList>
            <person name="Petersen C."/>
            <person name="Sorensen T."/>
            <person name="Nielsen M.R."/>
            <person name="Sondergaard T.E."/>
            <person name="Sorensen J.L."/>
            <person name="Fitzpatrick D.A."/>
            <person name="Frisvad J.C."/>
            <person name="Nielsen K.L."/>
        </authorList>
    </citation>
    <scope>NUCLEOTIDE SEQUENCE</scope>
    <source>
        <strain evidence="3">IBT 30761</strain>
    </source>
</reference>
<dbReference type="Gene3D" id="1.25.40.20">
    <property type="entry name" value="Ankyrin repeat-containing domain"/>
    <property type="match status" value="2"/>
</dbReference>
<dbReference type="InterPro" id="IPR036770">
    <property type="entry name" value="Ankyrin_rpt-contain_sf"/>
</dbReference>
<dbReference type="EMBL" id="JAPQKI010000002">
    <property type="protein sequence ID" value="KAJ5110825.1"/>
    <property type="molecule type" value="Genomic_DNA"/>
</dbReference>
<dbReference type="InterPro" id="IPR000719">
    <property type="entry name" value="Prot_kinase_dom"/>
</dbReference>
<name>A0A9W9G377_9EURO</name>
<dbReference type="SMART" id="SM00671">
    <property type="entry name" value="SEL1"/>
    <property type="match status" value="1"/>
</dbReference>
<dbReference type="PROSITE" id="PS50297">
    <property type="entry name" value="ANK_REP_REGION"/>
    <property type="match status" value="1"/>
</dbReference>
<feature type="domain" description="Protein kinase" evidence="2">
    <location>
        <begin position="74"/>
        <end position="387"/>
    </location>
</feature>
<dbReference type="Gene3D" id="3.30.200.20">
    <property type="entry name" value="Phosphorylase Kinase, domain 1"/>
    <property type="match status" value="1"/>
</dbReference>
<dbReference type="GO" id="GO:0004674">
    <property type="term" value="F:protein serine/threonine kinase activity"/>
    <property type="evidence" value="ECO:0007669"/>
    <property type="project" value="UniProtKB-KW"/>
</dbReference>
<dbReference type="Gene3D" id="1.10.510.10">
    <property type="entry name" value="Transferase(Phosphotransferase) domain 1"/>
    <property type="match status" value="1"/>
</dbReference>
<evidence type="ECO:0000313" key="4">
    <source>
        <dbReference type="Proteomes" id="UP001149074"/>
    </source>
</evidence>
<dbReference type="PANTHER" id="PTHR44167">
    <property type="entry name" value="OVARIAN-SPECIFIC SERINE/THREONINE-PROTEIN KINASE LOK-RELATED"/>
    <property type="match status" value="1"/>
</dbReference>
<dbReference type="InterPro" id="IPR008271">
    <property type="entry name" value="Ser/Thr_kinase_AS"/>
</dbReference>
<evidence type="ECO:0000256" key="1">
    <source>
        <dbReference type="PROSITE-ProRule" id="PRU00023"/>
    </source>
</evidence>
<dbReference type="PROSITE" id="PS50088">
    <property type="entry name" value="ANK_REPEAT"/>
    <property type="match status" value="1"/>
</dbReference>
<organism evidence="3 4">
    <name type="scientific">Penicillium argentinense</name>
    <dbReference type="NCBI Taxonomy" id="1131581"/>
    <lineage>
        <taxon>Eukaryota</taxon>
        <taxon>Fungi</taxon>
        <taxon>Dikarya</taxon>
        <taxon>Ascomycota</taxon>
        <taxon>Pezizomycotina</taxon>
        <taxon>Eurotiomycetes</taxon>
        <taxon>Eurotiomycetidae</taxon>
        <taxon>Eurotiales</taxon>
        <taxon>Aspergillaceae</taxon>
        <taxon>Penicillium</taxon>
    </lineage>
</organism>
<dbReference type="RefSeq" id="XP_056478895.1">
    <property type="nucleotide sequence ID" value="XM_056613854.1"/>
</dbReference>
<dbReference type="PROSITE" id="PS00108">
    <property type="entry name" value="PROTEIN_KINASE_ST"/>
    <property type="match status" value="1"/>
</dbReference>
<evidence type="ECO:0000259" key="2">
    <source>
        <dbReference type="PROSITE" id="PS50011"/>
    </source>
</evidence>
<keyword evidence="1" id="KW-0040">ANK repeat</keyword>
<sequence length="1519" mass="170391">MQSEAFESVDLSSFESESADSDYSFVGLSLGTQASESSHVYPKDFDDPAKGIDIEHFFEMCFDSGIQVYPETRFTKGRFLGSGATMAVYEGTWKETGRPVALKYFKNALINGGGTARSSAQEQEHRRLLEAGMLELRVLSDNYARHHDNIVTLQAVSWVVQQGSIYPILITDLACKGHPTLAGLIKNGMPPLGLRYELIRDVVEGLRVVHEMRVVYGDIKPENILIFPSKSPTSRLTAKLSDFGFCQANDKSQLEAGGTLYWNAPECLDGAPADLKKHAYTTSRDIYALGLLMTYLLSGEKPFGAISKEQIVEMKLGNQVSRLVTSKVGNVIPESGASSISQDLLRITSQAVMINPKDRPSLREIYDVLLPHTRTRPPLRKFDHGWIAKGSILNPRFPRFLSGTASIDPLSQLDASTPKELRQLLYEHVLNVAHHGGPVDQAKAMERLGMFFLTAFGTAKSLRNAFTWLCRAAEKGSSTGMDMVFRLEQATQHTPMPLVASITTETRAHWGTTCLLRWTTSHYDPRLCPEAIDINTIDSHFDQALKSIDSDVLLGALQEDVESNIIALGLQKRNNSGALDKVLQHARHLARNSPHLQSIVDAVCDDDERSLDHLLQQKKPLPSGFLNLLVTISADWHRRDVLKCLVLKHGADPDTLDTTNGGETTRLIDAALRDDYPTAMILVYCGANVSRLMGFRIMDNIVTGCSSTMMRFALRNFLSFKVQSYRGDLQDNSSLCHQFLDGVWPSFLGVRSSMPQHCNETDIPGDSTQLPSLFNAVSMNSLDKLQALLMSGADPNIRFRGLSPIHLAVRMLRPTAVLLLLEFGANPNLFNSREGYITPLHALSQDYLIIPNRMLEESNSRADYAGRKWNTDKYGQKGLMQRRAVIIHLLLHYGADPAVCCVDGFTPLMMSMISPAPDSDSVFSLLVKGGLTLNDRTTRGETIMHVAVRMRDISWIERILSIAEPELINCRDNLLSTPLFLASQDEGSTDVLQLLLSHGAQASLRGMLNLSCLDVAILEGNSRNVKVLLDHITNIPLFQRRQILIAKDIWGRTFFHNCLASNDFELACTCIRRILSIDRYFSYQLLTSHEYAGPTPIDHARRVGNETALNEIVRNILPINFRHIRVQSPTPRRNPEPTPDEDPMLSSFKTYQSLQKLLNEPDHDDISRCYDAPEFSFPQKALSDVEQEWETCVKEWQKTDGYQSRKVALAMNYLGTATERHGRLKKAQDIFYRGWTLTRSLLGDRDVLTQDFACKFLRVSRDRGVDEDVCAEIKGWHKLHGRNTLKSSRFAFYQSVEDLEELAASGLNIDSIQDKVSRQCDRPKCDKRAKFACEGCNFVHYCSEACRVADMTDPLVQHHLACIRADPISSSLAIQRISKSPVHSTYRSFAQQIWNSVRKQLPLAPEILPPLKSFFILALGEEEKLTTPIHMPLEENLVLYWRQSPHEIRYSMHQNSPWFPCTEGRQFTSFAPGTLCIRPARGKKGLSSGDPNDLTLGWGFVVDYSLMDLDRACFGDKHF</sequence>
<dbReference type="SMART" id="SM00248">
    <property type="entry name" value="ANK"/>
    <property type="match status" value="9"/>
</dbReference>
<dbReference type="Pfam" id="PF00069">
    <property type="entry name" value="Pkinase"/>
    <property type="match status" value="1"/>
</dbReference>
<dbReference type="SUPFAM" id="SSF140860">
    <property type="entry name" value="Pseudo ankyrin repeat-like"/>
    <property type="match status" value="1"/>
</dbReference>
<dbReference type="OrthoDB" id="626167at2759"/>
<keyword evidence="3" id="KW-0418">Kinase</keyword>